<protein>
    <submittedName>
        <fullName evidence="12">DEAD/DEAH box helicase</fullName>
    </submittedName>
</protein>
<evidence type="ECO:0000313" key="13">
    <source>
        <dbReference type="Proteomes" id="UP001250214"/>
    </source>
</evidence>
<dbReference type="Pfam" id="PF19306">
    <property type="entry name" value="WHD_Lhr"/>
    <property type="match status" value="1"/>
</dbReference>
<dbReference type="InterPro" id="IPR003593">
    <property type="entry name" value="AAA+_ATPase"/>
</dbReference>
<evidence type="ECO:0000256" key="7">
    <source>
        <dbReference type="ARBA" id="ARBA00023204"/>
    </source>
</evidence>
<feature type="compositionally biased region" description="Basic residues" evidence="9">
    <location>
        <begin position="1302"/>
        <end position="1313"/>
    </location>
</feature>
<evidence type="ECO:0000256" key="1">
    <source>
        <dbReference type="ARBA" id="ARBA00022741"/>
    </source>
</evidence>
<feature type="region of interest" description="Disordered" evidence="9">
    <location>
        <begin position="1424"/>
        <end position="1446"/>
    </location>
</feature>
<keyword evidence="5" id="KW-0067">ATP-binding</keyword>
<organism evidence="12 13">
    <name type="scientific">Lipingzhangella rawalii</name>
    <dbReference type="NCBI Taxonomy" id="2055835"/>
    <lineage>
        <taxon>Bacteria</taxon>
        <taxon>Bacillati</taxon>
        <taxon>Actinomycetota</taxon>
        <taxon>Actinomycetes</taxon>
        <taxon>Streptosporangiales</taxon>
        <taxon>Nocardiopsidaceae</taxon>
        <taxon>Lipingzhangella</taxon>
    </lineage>
</organism>
<dbReference type="SMART" id="SM00487">
    <property type="entry name" value="DEXDc"/>
    <property type="match status" value="1"/>
</dbReference>
<feature type="domain" description="Helicase C-terminal" evidence="11">
    <location>
        <begin position="288"/>
        <end position="464"/>
    </location>
</feature>
<evidence type="ECO:0000259" key="10">
    <source>
        <dbReference type="PROSITE" id="PS51192"/>
    </source>
</evidence>
<dbReference type="PANTHER" id="PTHR47962:SF5">
    <property type="entry name" value="ATP-DEPENDENT HELICASE LHR-RELATED"/>
    <property type="match status" value="1"/>
</dbReference>
<evidence type="ECO:0000313" key="12">
    <source>
        <dbReference type="EMBL" id="MDS1271681.1"/>
    </source>
</evidence>
<dbReference type="Pfam" id="PF08494">
    <property type="entry name" value="DEAD_assoc"/>
    <property type="match status" value="1"/>
</dbReference>
<dbReference type="SMART" id="SM00490">
    <property type="entry name" value="HELICc"/>
    <property type="match status" value="1"/>
</dbReference>
<dbReference type="InterPro" id="IPR011545">
    <property type="entry name" value="DEAD/DEAH_box_helicase_dom"/>
</dbReference>
<dbReference type="InterPro" id="IPR052511">
    <property type="entry name" value="ATP-dep_Helicase"/>
</dbReference>
<accession>A0ABU2H8P8</accession>
<dbReference type="InterPro" id="IPR013701">
    <property type="entry name" value="Lhr-like_DEAD/DEAH_assoc"/>
</dbReference>
<dbReference type="InterPro" id="IPR055368">
    <property type="entry name" value="WH3_Lhr"/>
</dbReference>
<dbReference type="InterPro" id="IPR045628">
    <property type="entry name" value="Lhr_WH_dom"/>
</dbReference>
<sequence>MTADANPNDDPLGRFSAATREWFTRTFPQGPTVAQAQAWNATSSGNDVLVVAPTGSGKTLAAFLWQLDRLTTTPTPTEPTSRCRVVYVSPLKALASDIERNLQHPLAELGATRRRRGEEHTEVTVGMRTGDTPAAQRRRLGSRPPDVLVTTPESLFLVLTSQSRRGLGGVEMVIVDEIHALAGTKRGAHLALTLERLDALVERPAQRIGLSATVRPVDEVARFLTGQPEQRSRRATVVAPSSAPNVDLRIEVPVPDLRHLERAVDPSRADDDTASKARASVWPHVERRILDLVRIHRSTIVFTNARTVAERLSGRLNELAAQHDPSPAPGAADGPPAQVIGSSGTSHGTEPVVARAHHGSVSKSERATIEAELKAGRLPAVVATSSLELGIDMGAVDQVIQVSTPPSVAAGLQRVGRAGHQVGAASRGVLFPRFRGELLSMMAVAERMRSGEIEALSMPRNPLDVLAQQIVAMVAMDEWSVPALTELVRRAAPFGELSDAAVHGVLDLLSGAYPPSEFATLRPRLVWDRETDLLRGRPGAQRLATTSGGTIPDRGAYAVHLAGTAGSGPTRVGELDEEMVYESRVGDVFTLGASSWRIEEITADRVLVSPAPGRAGRLPFWRADTMGRPVELGRALGRLHRELVELGAAQRPPGEATEATARLRSAGLDPWASQNLLEYLAEQHDATGAIPDDRTLVVERFRDELGDWRVVVHSPLGARVHAPWGLAITARIRADLGVDAKVVYGDDGIILRLPDTDGLDEAALDRLLTFAPDEVEDVVTTELSGSALLAGRFREAAGRALLLPPRRPGQRMPLWQQRQRSSQLLAVARRHGSFPILAEAMRECLRDVFDVPGLRQVMSDLASRRMRIVTAETPRASPFAQSLLMEYTASFLYEGDAPVAEQRAQALTLDSQLLADLLGQAGLRELLEPDVLSEIEEQLQRRPAALHPRGPEHTADLLREIGPLTCAEARERGVALEWLTELAEQGRVIRVCFAGAEWWAAVEDAARLRDGVGADLPAWLNAGEHAGSYAVFTTAVADPLRELVARFARSRGPFHTEEVCARFGVEAEAAREVLRGLETDQLVVSGEFRPHGQGTEWCDIAVLRRLRRASAARLRREAEPVDERALARFVPSWQGVAPAGSRPRGPQAVLDAVDLLRGAPIPASALESLVLPARVGDYAPSQLDELTVSGAVAWVGCGGLSGGDGWLCLVPTDEIELVAPEPQPLEAAPLRDAVLSTLRTRGGMFVRDLVPAVRDLLDWPAVPQGDVLAAVWELAWAGYVSNDSLSPIRALLGAGGLAPAARPRRRARGRIPRHGPVTPSVPPTGAGRWWSLPHREDHGADATRRAHARTAALLDRHGLVSRGVFAAELGRRSASGGFARYYPVLRQFEEAGHARRGYFVAGLGAAQFALAGAVDRLRAVANTPRGSAAEEGTVPPSGAGQENTGRSGTTALVLAAADPANVYGAALAWPRSPSSARPGRRAGAVVVLEDGDLVLFVERGGTSILTFGAPRQQLRRGVESLVESVRTGSLDSVAVERVDGRVVFDTELSPMLREAGFHPTPRALRFRR</sequence>
<dbReference type="InterPro" id="IPR001650">
    <property type="entry name" value="Helicase_C-like"/>
</dbReference>
<dbReference type="Pfam" id="PF00271">
    <property type="entry name" value="Helicase_C"/>
    <property type="match status" value="1"/>
</dbReference>
<dbReference type="SMART" id="SM00382">
    <property type="entry name" value="AAA"/>
    <property type="match status" value="1"/>
</dbReference>
<keyword evidence="7" id="KW-0234">DNA repair</keyword>
<keyword evidence="4 12" id="KW-0347">Helicase</keyword>
<evidence type="ECO:0000259" key="11">
    <source>
        <dbReference type="PROSITE" id="PS51194"/>
    </source>
</evidence>
<name>A0ABU2H8P8_9ACTN</name>
<dbReference type="Pfam" id="PF23235">
    <property type="entry name" value="WHD_3rd_Lhr"/>
    <property type="match status" value="1"/>
</dbReference>
<keyword evidence="6" id="KW-0238">DNA-binding</keyword>
<dbReference type="InterPro" id="IPR055369">
    <property type="entry name" value="WH2_Lhr"/>
</dbReference>
<feature type="domain" description="Helicase ATP-binding" evidence="10">
    <location>
        <begin position="39"/>
        <end position="232"/>
    </location>
</feature>
<evidence type="ECO:0000256" key="6">
    <source>
        <dbReference type="ARBA" id="ARBA00023125"/>
    </source>
</evidence>
<dbReference type="RefSeq" id="WP_310913244.1">
    <property type="nucleotide sequence ID" value="NZ_JAVLVT010000007.1"/>
</dbReference>
<dbReference type="GO" id="GO:0004386">
    <property type="term" value="F:helicase activity"/>
    <property type="evidence" value="ECO:0007669"/>
    <property type="project" value="UniProtKB-KW"/>
</dbReference>
<keyword evidence="8" id="KW-0413">Isomerase</keyword>
<dbReference type="InterPro" id="IPR014001">
    <property type="entry name" value="Helicase_ATP-bd"/>
</dbReference>
<keyword evidence="13" id="KW-1185">Reference proteome</keyword>
<evidence type="ECO:0000256" key="8">
    <source>
        <dbReference type="ARBA" id="ARBA00023235"/>
    </source>
</evidence>
<dbReference type="EMBL" id="JAVLVT010000007">
    <property type="protein sequence ID" value="MDS1271681.1"/>
    <property type="molecule type" value="Genomic_DNA"/>
</dbReference>
<keyword evidence="1" id="KW-0547">Nucleotide-binding</keyword>
<dbReference type="Gene3D" id="3.40.50.300">
    <property type="entry name" value="P-loop containing nucleotide triphosphate hydrolases"/>
    <property type="match status" value="2"/>
</dbReference>
<gene>
    <name evidence="12" type="ORF">RIF23_15405</name>
</gene>
<evidence type="ECO:0000256" key="4">
    <source>
        <dbReference type="ARBA" id="ARBA00022806"/>
    </source>
</evidence>
<feature type="region of interest" description="Disordered" evidence="9">
    <location>
        <begin position="321"/>
        <end position="348"/>
    </location>
</feature>
<dbReference type="PROSITE" id="PS51194">
    <property type="entry name" value="HELICASE_CTER"/>
    <property type="match status" value="1"/>
</dbReference>
<evidence type="ECO:0000256" key="3">
    <source>
        <dbReference type="ARBA" id="ARBA00022801"/>
    </source>
</evidence>
<keyword evidence="2" id="KW-0227">DNA damage</keyword>
<dbReference type="PANTHER" id="PTHR47962">
    <property type="entry name" value="ATP-DEPENDENT HELICASE LHR-RELATED-RELATED"/>
    <property type="match status" value="1"/>
</dbReference>
<dbReference type="PROSITE" id="PS51192">
    <property type="entry name" value="HELICASE_ATP_BIND_1"/>
    <property type="match status" value="1"/>
</dbReference>
<feature type="region of interest" description="Disordered" evidence="9">
    <location>
        <begin position="1302"/>
        <end position="1329"/>
    </location>
</feature>
<dbReference type="InterPro" id="IPR055367">
    <property type="entry name" value="WH4_Lhr"/>
</dbReference>
<evidence type="ECO:0000256" key="9">
    <source>
        <dbReference type="SAM" id="MobiDB-lite"/>
    </source>
</evidence>
<comment type="caution">
    <text evidence="12">The sequence shown here is derived from an EMBL/GenBank/DDBJ whole genome shotgun (WGS) entry which is preliminary data.</text>
</comment>
<evidence type="ECO:0000256" key="5">
    <source>
        <dbReference type="ARBA" id="ARBA00022840"/>
    </source>
</evidence>
<dbReference type="SUPFAM" id="SSF52540">
    <property type="entry name" value="P-loop containing nucleoside triphosphate hydrolases"/>
    <property type="match status" value="1"/>
</dbReference>
<dbReference type="Pfam" id="PF23234">
    <property type="entry name" value="WHD_4th_Lhr"/>
    <property type="match status" value="1"/>
</dbReference>
<dbReference type="InterPro" id="IPR027417">
    <property type="entry name" value="P-loop_NTPase"/>
</dbReference>
<evidence type="ECO:0000256" key="2">
    <source>
        <dbReference type="ARBA" id="ARBA00022763"/>
    </source>
</evidence>
<dbReference type="Proteomes" id="UP001250214">
    <property type="component" value="Unassembled WGS sequence"/>
</dbReference>
<reference evidence="13" key="1">
    <citation type="submission" date="2023-07" db="EMBL/GenBank/DDBJ databases">
        <title>Novel species in the genus Lipingzhangella isolated from Sambhar Salt Lake.</title>
        <authorList>
            <person name="Jiya N."/>
            <person name="Kajale S."/>
            <person name="Sharma A."/>
        </authorList>
    </citation>
    <scope>NUCLEOTIDE SEQUENCE [LARGE SCALE GENOMIC DNA]</scope>
    <source>
        <strain evidence="13">LS1_29</strain>
    </source>
</reference>
<proteinExistence type="predicted"/>
<dbReference type="Pfam" id="PF23236">
    <property type="entry name" value="WHD_2nd_Lhr"/>
    <property type="match status" value="1"/>
</dbReference>
<keyword evidence="3" id="KW-0378">Hydrolase</keyword>
<dbReference type="Pfam" id="PF00270">
    <property type="entry name" value="DEAD"/>
    <property type="match status" value="1"/>
</dbReference>